<dbReference type="SMART" id="SM01126">
    <property type="entry name" value="DDE_Tnp_IS1595"/>
    <property type="match status" value="1"/>
</dbReference>
<dbReference type="RefSeq" id="WP_035123653.1">
    <property type="nucleotide sequence ID" value="NZ_JRHH01000001.1"/>
</dbReference>
<gene>
    <name evidence="2" type="ORF">LG45_01370</name>
</gene>
<feature type="domain" description="ISXO2-like transposase" evidence="1">
    <location>
        <begin position="128"/>
        <end position="279"/>
    </location>
</feature>
<dbReference type="AlphaFoldDB" id="A0A095SY03"/>
<reference evidence="2 3" key="1">
    <citation type="submission" date="2014-09" db="EMBL/GenBank/DDBJ databases">
        <title>Whole Genome Shotgun of Flavobacterium aquatile LMG 4008.</title>
        <authorList>
            <person name="Gale A.N."/>
            <person name="Pipes S.E."/>
            <person name="Newman J.D."/>
        </authorList>
    </citation>
    <scope>NUCLEOTIDE SEQUENCE [LARGE SCALE GENOMIC DNA]</scope>
    <source>
        <strain evidence="2 3">LMG 4008</strain>
    </source>
</reference>
<keyword evidence="3" id="KW-1185">Reference proteome</keyword>
<dbReference type="OrthoDB" id="9783459at2"/>
<dbReference type="InterPro" id="IPR024445">
    <property type="entry name" value="Tnp_ISXO2-like"/>
</dbReference>
<dbReference type="Pfam" id="PF12762">
    <property type="entry name" value="DDE_Tnp_IS1595"/>
    <property type="match status" value="1"/>
</dbReference>
<proteinExistence type="predicted"/>
<name>A0A095SY03_9FLAO</name>
<dbReference type="PANTHER" id="PTHR47163:SF2">
    <property type="entry name" value="SI:DKEY-17M8.2"/>
    <property type="match status" value="1"/>
</dbReference>
<accession>A0A095SY03</accession>
<dbReference type="PANTHER" id="PTHR47163">
    <property type="entry name" value="DDE_TNP_IS1595 DOMAIN-CONTAINING PROTEIN"/>
    <property type="match status" value="1"/>
</dbReference>
<dbReference type="eggNOG" id="COG3677">
    <property type="taxonomic scope" value="Bacteria"/>
</dbReference>
<dbReference type="STRING" id="1453498.LG45_01370"/>
<evidence type="ECO:0000313" key="2">
    <source>
        <dbReference type="EMBL" id="KGD69447.1"/>
    </source>
</evidence>
<evidence type="ECO:0000313" key="3">
    <source>
        <dbReference type="Proteomes" id="UP000029554"/>
    </source>
</evidence>
<comment type="caution">
    <text evidence="2">The sequence shown here is derived from an EMBL/GenBank/DDBJ whole genome shotgun (WGS) entry which is preliminary data.</text>
</comment>
<sequence length="312" mass="36819">MFPEHITSLRTLLDTFSTEQSCIEYLEFRRWNGNVISPFVENGEVWKCKNGKYICKTTNKYFTVRTGTIFEKTKISIRDWFIAIWHMTSYKKGISSVQLATELGVTQSTAWYLAAKIRRLYNIPSEEKLDGIVESDESFFGGKNKNRHKDKKVPFSQGRSFKDKTPVLGLLQRNGDLRAFVVPNTQAKTLQPIIRKNVEKGSVFISDEWLGYNHLHSDYDHHVVDHAKKQYVDFDNPEIHSNTIEGFWSIMKRSYNGIYNWWSRKHMQFYVNEFVYRYNTRKIKASVRFSLFLDNLFTLITYKNIRDTKCSF</sequence>
<protein>
    <recommendedName>
        <fullName evidence="1">ISXO2-like transposase domain-containing protein</fullName>
    </recommendedName>
</protein>
<dbReference type="Proteomes" id="UP000029554">
    <property type="component" value="Unassembled WGS sequence"/>
</dbReference>
<dbReference type="EMBL" id="JRHH01000001">
    <property type="protein sequence ID" value="KGD69447.1"/>
    <property type="molecule type" value="Genomic_DNA"/>
</dbReference>
<dbReference type="InterPro" id="IPR053164">
    <property type="entry name" value="IS1016-like_transposase"/>
</dbReference>
<evidence type="ECO:0000259" key="1">
    <source>
        <dbReference type="SMART" id="SM01126"/>
    </source>
</evidence>
<dbReference type="NCBIfam" id="NF033547">
    <property type="entry name" value="transpos_IS1595"/>
    <property type="match status" value="1"/>
</dbReference>
<organism evidence="2 3">
    <name type="scientific">Flavobacterium aquatile LMG 4008 = ATCC 11947</name>
    <dbReference type="NCBI Taxonomy" id="1453498"/>
    <lineage>
        <taxon>Bacteria</taxon>
        <taxon>Pseudomonadati</taxon>
        <taxon>Bacteroidota</taxon>
        <taxon>Flavobacteriia</taxon>
        <taxon>Flavobacteriales</taxon>
        <taxon>Flavobacteriaceae</taxon>
        <taxon>Flavobacterium</taxon>
    </lineage>
</organism>